<evidence type="ECO:0000256" key="8">
    <source>
        <dbReference type="ARBA" id="ARBA00035185"/>
    </source>
</evidence>
<evidence type="ECO:0000313" key="10">
    <source>
        <dbReference type="Proteomes" id="UP000243515"/>
    </source>
</evidence>
<dbReference type="PANTHER" id="PTHR28184:SF1">
    <property type="entry name" value="LARGE RIBOSOMAL SUBUNIT PROTEIN ML67"/>
    <property type="match status" value="1"/>
</dbReference>
<keyword evidence="7" id="KW-0687">Ribonucleoprotein</keyword>
<evidence type="ECO:0000256" key="3">
    <source>
        <dbReference type="ARBA" id="ARBA00022980"/>
    </source>
</evidence>
<dbReference type="GO" id="GO:1990904">
    <property type="term" value="C:ribonucleoprotein complex"/>
    <property type="evidence" value="ECO:0007669"/>
    <property type="project" value="UniProtKB-KW"/>
</dbReference>
<dbReference type="Proteomes" id="UP000243515">
    <property type="component" value="Unassembled WGS sequence"/>
</dbReference>
<dbReference type="PANTHER" id="PTHR28184">
    <property type="entry name" value="MITOCHONDRIAL HOMOLOGOUS RECOMBINATION PROTEIN 1"/>
    <property type="match status" value="1"/>
</dbReference>
<dbReference type="OrthoDB" id="5333655at2759"/>
<dbReference type="InterPro" id="IPR024629">
    <property type="entry name" value="Ribosomal_mL67"/>
</dbReference>
<dbReference type="GO" id="GO:0003697">
    <property type="term" value="F:single-stranded DNA binding"/>
    <property type="evidence" value="ECO:0007669"/>
    <property type="project" value="InterPro"/>
</dbReference>
<evidence type="ECO:0000256" key="6">
    <source>
        <dbReference type="ARBA" id="ARBA00023163"/>
    </source>
</evidence>
<dbReference type="AlphaFoldDB" id="A0A232LWG9"/>
<gene>
    <name evidence="9" type="ORF">Egran_03716</name>
</gene>
<keyword evidence="10" id="KW-1185">Reference proteome</keyword>
<keyword evidence="6" id="KW-0804">Transcription</keyword>
<dbReference type="GO" id="GO:0003735">
    <property type="term" value="F:structural constituent of ribosome"/>
    <property type="evidence" value="ECO:0007669"/>
    <property type="project" value="TreeGrafter"/>
</dbReference>
<protein>
    <recommendedName>
        <fullName evidence="8">Large ribosomal subunit protein mL67</fullName>
    </recommendedName>
</protein>
<dbReference type="Pfam" id="PF12829">
    <property type="entry name" value="Mhr1"/>
    <property type="match status" value="1"/>
</dbReference>
<evidence type="ECO:0000256" key="2">
    <source>
        <dbReference type="ARBA" id="ARBA00010741"/>
    </source>
</evidence>
<dbReference type="GO" id="GO:0000150">
    <property type="term" value="F:DNA strand exchange activity"/>
    <property type="evidence" value="ECO:0007669"/>
    <property type="project" value="InterPro"/>
</dbReference>
<organism evidence="9 10">
    <name type="scientific">Elaphomyces granulatus</name>
    <dbReference type="NCBI Taxonomy" id="519963"/>
    <lineage>
        <taxon>Eukaryota</taxon>
        <taxon>Fungi</taxon>
        <taxon>Dikarya</taxon>
        <taxon>Ascomycota</taxon>
        <taxon>Pezizomycotina</taxon>
        <taxon>Eurotiomycetes</taxon>
        <taxon>Eurotiomycetidae</taxon>
        <taxon>Eurotiales</taxon>
        <taxon>Elaphomycetaceae</taxon>
        <taxon>Elaphomyces</taxon>
    </lineage>
</organism>
<keyword evidence="5" id="KW-0496">Mitochondrion</keyword>
<sequence>MTSIQPVQKPIQKVLDPTKIATWELVRRPLIPRGTVIQGRARTPGSNAYKSFQWKEGGRLRKALNRITHGKNIFAYNNIRTNQVVYSLTRYLEKSNVLLQLLYHGKKTVPATLRKDMWVPFYSVHFNDPKLGLQAYRLLREFSLRRQLSPPKELIAIPKEYAFSKWRPKDSERKVSDKVIAKERKKLVKKVRARLVMNQKATSVADIAAVLAIQEENDLGEDGKTGYLSRTARKRRREARRKEQEVAERAAERVENFSKLLSTPAVEYKVEEVREDEAEATQIESNEIKILWADVYDAQYAQSWPGTVRHGELARRHDHVMSGQKQIANAVLANDAFMAEKALKSPA</sequence>
<evidence type="ECO:0000256" key="5">
    <source>
        <dbReference type="ARBA" id="ARBA00023128"/>
    </source>
</evidence>
<dbReference type="GO" id="GO:0005739">
    <property type="term" value="C:mitochondrion"/>
    <property type="evidence" value="ECO:0007669"/>
    <property type="project" value="UniProtKB-SubCell"/>
</dbReference>
<evidence type="ECO:0000256" key="1">
    <source>
        <dbReference type="ARBA" id="ARBA00004173"/>
    </source>
</evidence>
<comment type="caution">
    <text evidence="9">The sequence shown here is derived from an EMBL/GenBank/DDBJ whole genome shotgun (WGS) entry which is preliminary data.</text>
</comment>
<reference evidence="9 10" key="1">
    <citation type="journal article" date="2015" name="Environ. Microbiol.">
        <title>Metagenome sequence of Elaphomyces granulatus from sporocarp tissue reveals Ascomycota ectomycorrhizal fingerprints of genome expansion and a Proteobacteria-rich microbiome.</title>
        <authorList>
            <person name="Quandt C.A."/>
            <person name="Kohler A."/>
            <person name="Hesse C.N."/>
            <person name="Sharpton T.J."/>
            <person name="Martin F."/>
            <person name="Spatafora J.W."/>
        </authorList>
    </citation>
    <scope>NUCLEOTIDE SEQUENCE [LARGE SCALE GENOMIC DNA]</scope>
    <source>
        <strain evidence="9 10">OSC145934</strain>
    </source>
</reference>
<accession>A0A232LWG9</accession>
<name>A0A232LWG9_9EURO</name>
<dbReference type="GO" id="GO:0005840">
    <property type="term" value="C:ribosome"/>
    <property type="evidence" value="ECO:0007669"/>
    <property type="project" value="UniProtKB-KW"/>
</dbReference>
<keyword evidence="4" id="KW-0805">Transcription regulation</keyword>
<evidence type="ECO:0000256" key="4">
    <source>
        <dbReference type="ARBA" id="ARBA00023015"/>
    </source>
</evidence>
<comment type="similarity">
    <text evidence="2">Belongs to the mitochondrion-specific ribosomal protein mL67 family.</text>
</comment>
<dbReference type="EMBL" id="NPHW01004058">
    <property type="protein sequence ID" value="OXV08520.1"/>
    <property type="molecule type" value="Genomic_DNA"/>
</dbReference>
<comment type="subcellular location">
    <subcellularLocation>
        <location evidence="1">Mitochondrion</location>
    </subcellularLocation>
</comment>
<proteinExistence type="inferred from homology"/>
<evidence type="ECO:0000313" key="9">
    <source>
        <dbReference type="EMBL" id="OXV08520.1"/>
    </source>
</evidence>
<evidence type="ECO:0000256" key="7">
    <source>
        <dbReference type="ARBA" id="ARBA00023274"/>
    </source>
</evidence>
<keyword evidence="3" id="KW-0689">Ribosomal protein</keyword>